<evidence type="ECO:0000259" key="5">
    <source>
        <dbReference type="Pfam" id="PF06803"/>
    </source>
</evidence>
<evidence type="ECO:0000313" key="7">
    <source>
        <dbReference type="Proteomes" id="UP000254848"/>
    </source>
</evidence>
<keyword evidence="3" id="KW-1133">Transmembrane helix</keyword>
<proteinExistence type="predicted"/>
<dbReference type="OrthoDB" id="9804184at2"/>
<keyword evidence="7" id="KW-1185">Reference proteome</keyword>
<name>A0A370R1T1_9GAMM</name>
<dbReference type="EMBL" id="QRAP01000002">
    <property type="protein sequence ID" value="RDK95888.1"/>
    <property type="molecule type" value="Genomic_DNA"/>
</dbReference>
<gene>
    <name evidence="6" type="ORF">C8D90_102372</name>
</gene>
<organism evidence="6 7">
    <name type="scientific">Enterobacillus tribolii</name>
    <dbReference type="NCBI Taxonomy" id="1487935"/>
    <lineage>
        <taxon>Bacteria</taxon>
        <taxon>Pseudomonadati</taxon>
        <taxon>Pseudomonadota</taxon>
        <taxon>Gammaproteobacteria</taxon>
        <taxon>Enterobacterales</taxon>
        <taxon>Hafniaceae</taxon>
        <taxon>Enterobacillus</taxon>
    </lineage>
</organism>
<keyword evidence="2" id="KW-0812">Transmembrane</keyword>
<dbReference type="GO" id="GO:0012505">
    <property type="term" value="C:endomembrane system"/>
    <property type="evidence" value="ECO:0007669"/>
    <property type="project" value="UniProtKB-SubCell"/>
</dbReference>
<protein>
    <submittedName>
        <fullName evidence="6">Uncharacterized membrane protein YkvA (DUF1232 family)</fullName>
    </submittedName>
</protein>
<dbReference type="InterPro" id="IPR016983">
    <property type="entry name" value="UCP031804"/>
</dbReference>
<feature type="domain" description="DUF1232" evidence="5">
    <location>
        <begin position="63"/>
        <end position="98"/>
    </location>
</feature>
<keyword evidence="4" id="KW-0472">Membrane</keyword>
<dbReference type="AlphaFoldDB" id="A0A370R1T1"/>
<evidence type="ECO:0000256" key="3">
    <source>
        <dbReference type="ARBA" id="ARBA00022989"/>
    </source>
</evidence>
<accession>A0A370R1T1</accession>
<dbReference type="Pfam" id="PF06803">
    <property type="entry name" value="DUF1232"/>
    <property type="match status" value="1"/>
</dbReference>
<evidence type="ECO:0000313" key="6">
    <source>
        <dbReference type="EMBL" id="RDK95888.1"/>
    </source>
</evidence>
<dbReference type="Proteomes" id="UP000254848">
    <property type="component" value="Unassembled WGS sequence"/>
</dbReference>
<comment type="caution">
    <text evidence="6">The sequence shown here is derived from an EMBL/GenBank/DDBJ whole genome shotgun (WGS) entry which is preliminary data.</text>
</comment>
<dbReference type="PIRSF" id="PIRSF031804">
    <property type="entry name" value="UCP031804"/>
    <property type="match status" value="1"/>
</dbReference>
<dbReference type="RefSeq" id="WP_115457619.1">
    <property type="nucleotide sequence ID" value="NZ_QRAP01000002.1"/>
</dbReference>
<evidence type="ECO:0000256" key="2">
    <source>
        <dbReference type="ARBA" id="ARBA00022692"/>
    </source>
</evidence>
<dbReference type="InterPro" id="IPR010652">
    <property type="entry name" value="DUF1232"/>
</dbReference>
<comment type="subcellular location">
    <subcellularLocation>
        <location evidence="1">Endomembrane system</location>
        <topology evidence="1">Multi-pass membrane protein</topology>
    </subcellularLocation>
</comment>
<sequence>MDTESTQPGDFNKDNKFTRADDFNEGSFWHKTVAAAKKAGIEVIEKSLWLYFAAQRPDTPIWAKSTIYAALAYFVLPIDAIPDAIPAVGFTDDMGVLAGALGAVGMHIDSDVKQQTKDKMSDWFD</sequence>
<evidence type="ECO:0000256" key="1">
    <source>
        <dbReference type="ARBA" id="ARBA00004127"/>
    </source>
</evidence>
<reference evidence="6 7" key="1">
    <citation type="submission" date="2018-07" db="EMBL/GenBank/DDBJ databases">
        <title>Genomic Encyclopedia of Type Strains, Phase IV (KMG-IV): sequencing the most valuable type-strain genomes for metagenomic binning, comparative biology and taxonomic classification.</title>
        <authorList>
            <person name="Goeker M."/>
        </authorList>
    </citation>
    <scope>NUCLEOTIDE SEQUENCE [LARGE SCALE GENOMIC DNA]</scope>
    <source>
        <strain evidence="6 7">DSM 103736</strain>
    </source>
</reference>
<evidence type="ECO:0000256" key="4">
    <source>
        <dbReference type="ARBA" id="ARBA00023136"/>
    </source>
</evidence>